<reference evidence="3" key="1">
    <citation type="submission" date="2017-02" db="UniProtKB">
        <authorList>
            <consortium name="WormBaseParasite"/>
        </authorList>
    </citation>
    <scope>IDENTIFICATION</scope>
</reference>
<dbReference type="OrthoDB" id="5835518at2759"/>
<dbReference type="Gene3D" id="3.60.10.10">
    <property type="entry name" value="Endonuclease/exonuclease/phosphatase"/>
    <property type="match status" value="1"/>
</dbReference>
<keyword evidence="2" id="KW-1185">Reference proteome</keyword>
<dbReference type="InterPro" id="IPR036691">
    <property type="entry name" value="Endo/exonu/phosph_ase_sf"/>
</dbReference>
<evidence type="ECO:0000313" key="1">
    <source>
        <dbReference type="EMBL" id="VDM52883.1"/>
    </source>
</evidence>
<dbReference type="STRING" id="334426.A0A0R3PC14"/>
<proteinExistence type="predicted"/>
<reference evidence="1 2" key="2">
    <citation type="submission" date="2018-11" db="EMBL/GenBank/DDBJ databases">
        <authorList>
            <consortium name="Pathogen Informatics"/>
        </authorList>
    </citation>
    <scope>NUCLEOTIDE SEQUENCE [LARGE SCALE GENOMIC DNA]</scope>
    <source>
        <strain evidence="1 2">Costa Rica</strain>
    </source>
</reference>
<dbReference type="OMA" id="METTWIS"/>
<protein>
    <submittedName>
        <fullName evidence="3">Craniofacial development protein 2-like</fullName>
    </submittedName>
</protein>
<dbReference type="AlphaFoldDB" id="A0A0R3PC14"/>
<name>A0A0R3PC14_ANGCS</name>
<gene>
    <name evidence="1" type="ORF">ACOC_LOCUS1298</name>
</gene>
<dbReference type="SUPFAM" id="SSF56219">
    <property type="entry name" value="DNase I-like"/>
    <property type="match status" value="1"/>
</dbReference>
<organism evidence="3">
    <name type="scientific">Angiostrongylus costaricensis</name>
    <name type="common">Nematode worm</name>
    <dbReference type="NCBI Taxonomy" id="334426"/>
    <lineage>
        <taxon>Eukaryota</taxon>
        <taxon>Metazoa</taxon>
        <taxon>Ecdysozoa</taxon>
        <taxon>Nematoda</taxon>
        <taxon>Chromadorea</taxon>
        <taxon>Rhabditida</taxon>
        <taxon>Rhabditina</taxon>
        <taxon>Rhabditomorpha</taxon>
        <taxon>Strongyloidea</taxon>
        <taxon>Metastrongylidae</taxon>
        <taxon>Angiostrongylus</taxon>
    </lineage>
</organism>
<sequence>METTWISKNYDDDLYLQCTYTCIRVLDRKLAHASKKHDVIGLAETRRCQPFNAVYDTGEELFFRTFNSRGAGGVGVFVNTSLSMNIDSFEQLATRIRRLRLIRCGSIPALTIFVVYEPTLNYDKKEVEAFYTDLEKFRREDHTIFKIIIGDFNAKVGPKGTFEERRIGTHGLE</sequence>
<evidence type="ECO:0000313" key="2">
    <source>
        <dbReference type="Proteomes" id="UP000267027"/>
    </source>
</evidence>
<dbReference type="EMBL" id="UYYA01000184">
    <property type="protein sequence ID" value="VDM52883.1"/>
    <property type="molecule type" value="Genomic_DNA"/>
</dbReference>
<dbReference type="Proteomes" id="UP000267027">
    <property type="component" value="Unassembled WGS sequence"/>
</dbReference>
<dbReference type="WBParaSite" id="ACOC_0000129701-mRNA-1">
    <property type="protein sequence ID" value="ACOC_0000129701-mRNA-1"/>
    <property type="gene ID" value="ACOC_0000129701"/>
</dbReference>
<accession>A0A0R3PC14</accession>
<evidence type="ECO:0000313" key="3">
    <source>
        <dbReference type="WBParaSite" id="ACOC_0000129701-mRNA-1"/>
    </source>
</evidence>